<dbReference type="EMBL" id="CP006935">
    <property type="protein sequence ID" value="AHC40447.1"/>
    <property type="molecule type" value="Genomic_DNA"/>
</dbReference>
<protein>
    <submittedName>
        <fullName evidence="1">Uncharacterized protein</fullName>
    </submittedName>
</protein>
<keyword evidence="2" id="KW-1185">Reference proteome</keyword>
<dbReference type="RefSeq" id="WP_024071457.1">
    <property type="nucleotide sequence ID" value="NC_023062.1"/>
</dbReference>
<reference evidence="1 2" key="1">
    <citation type="journal article" date="2014" name="Genome Announc.">
        <title>Complete Genome Sequence of Mycoplasma ovis Strain Michigan, a Hemoplasma of Sheep with Two Distinct 16S rRNA Genes.</title>
        <authorList>
            <person name="Deshuillers P.L."/>
            <person name="Santos A.P."/>
            <person name="do Nascimento N.C."/>
            <person name="Hampel J.A."/>
            <person name="Bergin I.L."/>
            <person name="Dyson M.C."/>
            <person name="Messick J.B."/>
        </authorList>
    </citation>
    <scope>NUCLEOTIDE SEQUENCE [LARGE SCALE GENOMIC DNA]</scope>
    <source>
        <strain evidence="1 2">Michigan</strain>
    </source>
</reference>
<gene>
    <name evidence="1" type="ORF">OVS_03490</name>
</gene>
<sequence>MSIDLSDILFSFSKNKDHYYTISCTESADEDLSSSTAWTGLFPNNLFINRSKLTECSKLEMRIKITPLEGDVNNSSKLTFESNKFSSSVVGEWTGEEQKTKTNTVKVINITNAKTSLDKIFLSFN</sequence>
<evidence type="ECO:0000313" key="1">
    <source>
        <dbReference type="EMBL" id="AHC40447.1"/>
    </source>
</evidence>
<proteinExistence type="predicted"/>
<evidence type="ECO:0000313" key="2">
    <source>
        <dbReference type="Proteomes" id="UP000018745"/>
    </source>
</evidence>
<dbReference type="Proteomes" id="UP000018745">
    <property type="component" value="Chromosome"/>
</dbReference>
<accession>A0ABN4BNI4</accession>
<organism evidence="1 2">
    <name type="scientific">Mycoplasma ovis str. Michigan</name>
    <dbReference type="NCBI Taxonomy" id="1415773"/>
    <lineage>
        <taxon>Bacteria</taxon>
        <taxon>Bacillati</taxon>
        <taxon>Mycoplasmatota</taxon>
        <taxon>Mollicutes</taxon>
        <taxon>Mycoplasmataceae</taxon>
        <taxon>Mycoplasma</taxon>
    </lineage>
</organism>
<name>A0ABN4BNI4_9MOLU</name>